<protein>
    <recommendedName>
        <fullName evidence="1">DUF397 domain-containing protein</fullName>
    </recommendedName>
</protein>
<dbReference type="InterPro" id="IPR007278">
    <property type="entry name" value="DUF397"/>
</dbReference>
<gene>
    <name evidence="2" type="ORF">HDA32_005723</name>
</gene>
<dbReference type="Pfam" id="PF04149">
    <property type="entry name" value="DUF397"/>
    <property type="match status" value="1"/>
</dbReference>
<dbReference type="EMBL" id="JACCCC010000001">
    <property type="protein sequence ID" value="NYE50603.1"/>
    <property type="molecule type" value="Genomic_DNA"/>
</dbReference>
<dbReference type="RefSeq" id="WP_179646060.1">
    <property type="nucleotide sequence ID" value="NZ_BAAAYY010000044.1"/>
</dbReference>
<keyword evidence="3" id="KW-1185">Reference proteome</keyword>
<accession>A0A852U6V3</accession>
<sequence length="67" mass="7351">MTDLSPNDDLRFRKSGYSGSVTQNCVEVADTPVGSAVRDSQNRGLGHLAFDAAEWRAFLDDVKHGRL</sequence>
<comment type="caution">
    <text evidence="2">The sequence shown here is derived from an EMBL/GenBank/DDBJ whole genome shotgun (WGS) entry which is preliminary data.</text>
</comment>
<evidence type="ECO:0000313" key="2">
    <source>
        <dbReference type="EMBL" id="NYE50603.1"/>
    </source>
</evidence>
<proteinExistence type="predicted"/>
<dbReference type="AlphaFoldDB" id="A0A852U6V3"/>
<feature type="domain" description="DUF397" evidence="1">
    <location>
        <begin position="11"/>
        <end position="63"/>
    </location>
</feature>
<organism evidence="2 3">
    <name type="scientific">Spinactinospora alkalitolerans</name>
    <dbReference type="NCBI Taxonomy" id="687207"/>
    <lineage>
        <taxon>Bacteria</taxon>
        <taxon>Bacillati</taxon>
        <taxon>Actinomycetota</taxon>
        <taxon>Actinomycetes</taxon>
        <taxon>Streptosporangiales</taxon>
        <taxon>Nocardiopsidaceae</taxon>
        <taxon>Spinactinospora</taxon>
    </lineage>
</organism>
<dbReference type="Proteomes" id="UP000589036">
    <property type="component" value="Unassembled WGS sequence"/>
</dbReference>
<evidence type="ECO:0000313" key="3">
    <source>
        <dbReference type="Proteomes" id="UP000589036"/>
    </source>
</evidence>
<evidence type="ECO:0000259" key="1">
    <source>
        <dbReference type="Pfam" id="PF04149"/>
    </source>
</evidence>
<name>A0A852U6V3_9ACTN</name>
<reference evidence="2 3" key="1">
    <citation type="submission" date="2020-07" db="EMBL/GenBank/DDBJ databases">
        <title>Sequencing the genomes of 1000 actinobacteria strains.</title>
        <authorList>
            <person name="Klenk H.-P."/>
        </authorList>
    </citation>
    <scope>NUCLEOTIDE SEQUENCE [LARGE SCALE GENOMIC DNA]</scope>
    <source>
        <strain evidence="2 3">CXB654</strain>
    </source>
</reference>